<gene>
    <name evidence="3" type="ORF">GALMADRAFT_261532</name>
</gene>
<dbReference type="InterPro" id="IPR001810">
    <property type="entry name" value="F-box_dom"/>
</dbReference>
<dbReference type="OrthoDB" id="2322499at2759"/>
<dbReference type="InterPro" id="IPR036047">
    <property type="entry name" value="F-box-like_dom_sf"/>
</dbReference>
<dbReference type="PROSITE" id="PS50181">
    <property type="entry name" value="FBOX"/>
    <property type="match status" value="1"/>
</dbReference>
<dbReference type="SUPFAM" id="SSF81383">
    <property type="entry name" value="F-box domain"/>
    <property type="match status" value="1"/>
</dbReference>
<organism evidence="3 4">
    <name type="scientific">Galerina marginata (strain CBS 339.88)</name>
    <dbReference type="NCBI Taxonomy" id="685588"/>
    <lineage>
        <taxon>Eukaryota</taxon>
        <taxon>Fungi</taxon>
        <taxon>Dikarya</taxon>
        <taxon>Basidiomycota</taxon>
        <taxon>Agaricomycotina</taxon>
        <taxon>Agaricomycetes</taxon>
        <taxon>Agaricomycetidae</taxon>
        <taxon>Agaricales</taxon>
        <taxon>Agaricineae</taxon>
        <taxon>Strophariaceae</taxon>
        <taxon>Galerina</taxon>
    </lineage>
</organism>
<dbReference type="SMART" id="SM00256">
    <property type="entry name" value="FBOX"/>
    <property type="match status" value="1"/>
</dbReference>
<sequence>MPRQSKRLSSKEHFYGSPDSSDNENTELLAKATVQKKPSGKKRKNDPGDFDEQPKKKKARKKNGILKQLMDMPVDILLEVFSWFTPLEVLNLSLTSKDLRAFVLDSTVSTRIWTMARSNVSGLPDLPTDMTESQYAHLAFGKNCYSCNKNPAPRVVLTCWAGRLRTCTTCVKTNKFFKDYYYVGPDDFPELKSFIPTLVVECGRSYAKTFYYYILHRRWIEESRIAEDSAKWLQAKIQERKIINEHAVACRVWFENLRTIRREENKATIIQHLKDLGWESELAQMSPNRCKPQDDVVVRKAIDGHLTEHALSKLDAFFNKFMRDVRRDRLTQERRVLLKDRLPTLKQLLEELLDDHISTLPATMLYPTIGDLFRNSAVYSVITEEKLPGPCTKGYLRALIPPMSSLILEWQQDLEDKLCDLMTRGKPRHSFDRKKVFQLATTVFGCKRCSHAFISYPRVLMHACGTNPDYVQETLEPDEQVVREHFRQRFWNSAGDITFSQESLEMIKGLLRLCHLDPDSTTAEAMDAANPIFECIPCNDIYGGRLTLAWTAVLDHHRAEHGSQAENTSKMELKLLDKEEADIVRARMLESQERQNSERLSKRMICTLCNKNGNTPDLVNHVVQSHGIAEHPTDHVLPLVDSDQIPAPFRLWPPRSVTSNAVGTRS</sequence>
<evidence type="ECO:0000259" key="2">
    <source>
        <dbReference type="PROSITE" id="PS50181"/>
    </source>
</evidence>
<reference evidence="4" key="1">
    <citation type="journal article" date="2014" name="Proc. Natl. Acad. Sci. U.S.A.">
        <title>Extensive sampling of basidiomycete genomes demonstrates inadequacy of the white-rot/brown-rot paradigm for wood decay fungi.</title>
        <authorList>
            <person name="Riley R."/>
            <person name="Salamov A.A."/>
            <person name="Brown D.W."/>
            <person name="Nagy L.G."/>
            <person name="Floudas D."/>
            <person name="Held B.W."/>
            <person name="Levasseur A."/>
            <person name="Lombard V."/>
            <person name="Morin E."/>
            <person name="Otillar R."/>
            <person name="Lindquist E.A."/>
            <person name="Sun H."/>
            <person name="LaButti K.M."/>
            <person name="Schmutz J."/>
            <person name="Jabbour D."/>
            <person name="Luo H."/>
            <person name="Baker S.E."/>
            <person name="Pisabarro A.G."/>
            <person name="Walton J.D."/>
            <person name="Blanchette R.A."/>
            <person name="Henrissat B."/>
            <person name="Martin F."/>
            <person name="Cullen D."/>
            <person name="Hibbett D.S."/>
            <person name="Grigoriev I.V."/>
        </authorList>
    </citation>
    <scope>NUCLEOTIDE SEQUENCE [LARGE SCALE GENOMIC DNA]</scope>
    <source>
        <strain evidence="4">CBS 339.88</strain>
    </source>
</reference>
<accession>A0A067TU64</accession>
<dbReference type="HOGENOM" id="CLU_010790_2_1_1"/>
<dbReference type="Proteomes" id="UP000027222">
    <property type="component" value="Unassembled WGS sequence"/>
</dbReference>
<feature type="domain" description="F-box" evidence="2">
    <location>
        <begin position="66"/>
        <end position="116"/>
    </location>
</feature>
<dbReference type="EMBL" id="KL142367">
    <property type="protein sequence ID" value="KDR85882.1"/>
    <property type="molecule type" value="Genomic_DNA"/>
</dbReference>
<proteinExistence type="predicted"/>
<dbReference type="STRING" id="685588.A0A067TU64"/>
<feature type="region of interest" description="Disordered" evidence="1">
    <location>
        <begin position="1"/>
        <end position="64"/>
    </location>
</feature>
<evidence type="ECO:0000313" key="4">
    <source>
        <dbReference type="Proteomes" id="UP000027222"/>
    </source>
</evidence>
<dbReference type="AlphaFoldDB" id="A0A067TU64"/>
<evidence type="ECO:0000313" key="3">
    <source>
        <dbReference type="EMBL" id="KDR85882.1"/>
    </source>
</evidence>
<evidence type="ECO:0000256" key="1">
    <source>
        <dbReference type="SAM" id="MobiDB-lite"/>
    </source>
</evidence>
<feature type="compositionally biased region" description="Basic residues" evidence="1">
    <location>
        <begin position="55"/>
        <end position="64"/>
    </location>
</feature>
<dbReference type="CDD" id="cd09917">
    <property type="entry name" value="F-box_SF"/>
    <property type="match status" value="1"/>
</dbReference>
<dbReference type="Pfam" id="PF00646">
    <property type="entry name" value="F-box"/>
    <property type="match status" value="1"/>
</dbReference>
<keyword evidence="4" id="KW-1185">Reference proteome</keyword>
<name>A0A067TU64_GALM3</name>
<protein>
    <recommendedName>
        <fullName evidence="2">F-box domain-containing protein</fullName>
    </recommendedName>
</protein>